<accession>A0A813JG52</accession>
<evidence type="ECO:0000313" key="1">
    <source>
        <dbReference type="EMBL" id="CAE8679243.1"/>
    </source>
</evidence>
<name>A0A813JG52_POLGL</name>
<evidence type="ECO:0000313" key="2">
    <source>
        <dbReference type="Proteomes" id="UP000626109"/>
    </source>
</evidence>
<dbReference type="AlphaFoldDB" id="A0A813JG52"/>
<proteinExistence type="predicted"/>
<dbReference type="Proteomes" id="UP000626109">
    <property type="component" value="Unassembled WGS sequence"/>
</dbReference>
<comment type="caution">
    <text evidence="1">The sequence shown here is derived from an EMBL/GenBank/DDBJ whole genome shotgun (WGS) entry which is preliminary data.</text>
</comment>
<gene>
    <name evidence="1" type="ORF">PGLA2088_LOCUS21259</name>
</gene>
<protein>
    <submittedName>
        <fullName evidence="1">Uncharacterized protein</fullName>
    </submittedName>
</protein>
<sequence length="168" mass="18389">MAVSSESWDQVCSLIREAAEALAAPRQKAVLDEAAAPMPEDAQERLQANLQSQLRKLICKGLAYLDLSDAGTAMQLEPALSVMKLLIERFKVRGQLEAAWAAKQWLRLQGLLAAEVTTLAEGNSESCRSEGRNYLIGEDRACSKSGIYFPNVKLKSNPLVRNTGQDVI</sequence>
<reference evidence="1" key="1">
    <citation type="submission" date="2021-02" db="EMBL/GenBank/DDBJ databases">
        <authorList>
            <person name="Dougan E. K."/>
            <person name="Rhodes N."/>
            <person name="Thang M."/>
            <person name="Chan C."/>
        </authorList>
    </citation>
    <scope>NUCLEOTIDE SEQUENCE</scope>
</reference>
<organism evidence="1 2">
    <name type="scientific">Polarella glacialis</name>
    <name type="common">Dinoflagellate</name>
    <dbReference type="NCBI Taxonomy" id="89957"/>
    <lineage>
        <taxon>Eukaryota</taxon>
        <taxon>Sar</taxon>
        <taxon>Alveolata</taxon>
        <taxon>Dinophyceae</taxon>
        <taxon>Suessiales</taxon>
        <taxon>Suessiaceae</taxon>
        <taxon>Polarella</taxon>
    </lineage>
</organism>
<dbReference type="EMBL" id="CAJNNW010025749">
    <property type="protein sequence ID" value="CAE8679243.1"/>
    <property type="molecule type" value="Genomic_DNA"/>
</dbReference>